<dbReference type="EMBL" id="BT083254">
    <property type="protein sequence ID" value="ACQ58961.1"/>
    <property type="molecule type" value="mRNA"/>
</dbReference>
<evidence type="ECO:0000313" key="6">
    <source>
        <dbReference type="EMBL" id="ACQ58961.1"/>
    </source>
</evidence>
<sequence length="276" mass="31511">MESYSSTVSDEWRLVLIGKTGSGKSSAANTILGREAFESELSATSVTSRCKKEGGEVGGRKVAVIDTPGLFDTSLTNEDVWKEIGLCIGLSSPGPHAFLVILQLGRFTEEERQTVKMIQDTFGEDADKYTMVLFTYGDKLKKQTIEEFVSKSKDLQDIIQKCHGRYHVFNNEANHLSQVSDLLEKIDKMIEDNGGTYYTTEMYQRAEEEIKKEKERILKETEEKRKKELEELKAKYEGERLKIEAENKRLRDEAEARALAERRNTVKPPRRRCVIL</sequence>
<dbReference type="FunFam" id="3.40.50.300:FF:000366">
    <property type="entry name" value="GTPase, IMAP family member 2"/>
    <property type="match status" value="1"/>
</dbReference>
<keyword evidence="4" id="KW-0175">Coiled coil</keyword>
<evidence type="ECO:0000259" key="5">
    <source>
        <dbReference type="PROSITE" id="PS51720"/>
    </source>
</evidence>
<gene>
    <name evidence="6" type="primary">GIMA7</name>
</gene>
<organism evidence="6">
    <name type="scientific">Anoplopoma fimbria</name>
    <name type="common">Sablefish</name>
    <dbReference type="NCBI Taxonomy" id="229290"/>
    <lineage>
        <taxon>Eukaryota</taxon>
        <taxon>Metazoa</taxon>
        <taxon>Chordata</taxon>
        <taxon>Craniata</taxon>
        <taxon>Vertebrata</taxon>
        <taxon>Euteleostomi</taxon>
        <taxon>Actinopterygii</taxon>
        <taxon>Neopterygii</taxon>
        <taxon>Teleostei</taxon>
        <taxon>Neoteleostei</taxon>
        <taxon>Acanthomorphata</taxon>
        <taxon>Eupercaria</taxon>
        <taxon>Perciformes</taxon>
        <taxon>Cottioidei</taxon>
        <taxon>Anoplopomatales</taxon>
        <taxon>Anoplopomatidae</taxon>
        <taxon>Anoplopoma</taxon>
    </lineage>
</organism>
<dbReference type="Gene3D" id="3.40.50.300">
    <property type="entry name" value="P-loop containing nucleotide triphosphate hydrolases"/>
    <property type="match status" value="1"/>
</dbReference>
<name>C3KJY9_ANOFI</name>
<feature type="domain" description="AIG1-type G" evidence="5">
    <location>
        <begin position="9"/>
        <end position="207"/>
    </location>
</feature>
<dbReference type="AlphaFoldDB" id="C3KJY9"/>
<accession>C3KJY9</accession>
<dbReference type="PROSITE" id="PS51720">
    <property type="entry name" value="G_AIG1"/>
    <property type="match status" value="1"/>
</dbReference>
<protein>
    <submittedName>
        <fullName evidence="6">GTPase IMAP family member 7</fullName>
    </submittedName>
</protein>
<proteinExistence type="evidence at transcript level"/>
<keyword evidence="3" id="KW-0342">GTP-binding</keyword>
<keyword evidence="2" id="KW-0547">Nucleotide-binding</keyword>
<evidence type="ECO:0000256" key="3">
    <source>
        <dbReference type="ARBA" id="ARBA00023134"/>
    </source>
</evidence>
<dbReference type="PANTHER" id="PTHR10903:SF170">
    <property type="entry name" value="GTPASE IMAP FAMILY MEMBER 7"/>
    <property type="match status" value="1"/>
</dbReference>
<evidence type="ECO:0000256" key="2">
    <source>
        <dbReference type="ARBA" id="ARBA00022741"/>
    </source>
</evidence>
<dbReference type="InterPro" id="IPR045058">
    <property type="entry name" value="GIMA/IAN/Toc"/>
</dbReference>
<reference evidence="6" key="1">
    <citation type="submission" date="2009-05" db="EMBL/GenBank/DDBJ databases">
        <title>Anoplopoma fimbria ESTs and full-length cDNAs.</title>
        <authorList>
            <person name="Messmer A."/>
            <person name="Rondeau E."/>
            <person name="Sanderson D."/>
            <person name="Cooper G."/>
            <person name="Leong J."/>
            <person name="Koop B.F."/>
        </authorList>
    </citation>
    <scope>NUCLEOTIDE SEQUENCE</scope>
    <source>
        <tissue evidence="6">Brain</tissue>
    </source>
</reference>
<comment type="similarity">
    <text evidence="1">Belongs to the TRAFAC class TrmE-Era-EngA-EngB-Septin-like GTPase superfamily. AIG1/Toc34/Toc159-like paraseptin GTPase family. IAN subfamily.</text>
</comment>
<dbReference type="Pfam" id="PF04548">
    <property type="entry name" value="AIG1"/>
    <property type="match status" value="1"/>
</dbReference>
<evidence type="ECO:0000256" key="4">
    <source>
        <dbReference type="SAM" id="Coils"/>
    </source>
</evidence>
<dbReference type="InterPro" id="IPR006703">
    <property type="entry name" value="G_AIG1"/>
</dbReference>
<dbReference type="GO" id="GO:0005525">
    <property type="term" value="F:GTP binding"/>
    <property type="evidence" value="ECO:0007669"/>
    <property type="project" value="UniProtKB-KW"/>
</dbReference>
<dbReference type="CDD" id="cd01852">
    <property type="entry name" value="AIG1"/>
    <property type="match status" value="1"/>
</dbReference>
<dbReference type="InterPro" id="IPR027417">
    <property type="entry name" value="P-loop_NTPase"/>
</dbReference>
<dbReference type="SUPFAM" id="SSF52540">
    <property type="entry name" value="P-loop containing nucleoside triphosphate hydrolases"/>
    <property type="match status" value="1"/>
</dbReference>
<dbReference type="PANTHER" id="PTHR10903">
    <property type="entry name" value="GTPASE, IMAP FAMILY MEMBER-RELATED"/>
    <property type="match status" value="1"/>
</dbReference>
<evidence type="ECO:0000256" key="1">
    <source>
        <dbReference type="ARBA" id="ARBA00008535"/>
    </source>
</evidence>
<feature type="coiled-coil region" evidence="4">
    <location>
        <begin position="203"/>
        <end position="263"/>
    </location>
</feature>